<dbReference type="PANTHER" id="PTHR10173">
    <property type="entry name" value="METHIONINE SULFOXIDE REDUCTASE"/>
    <property type="match status" value="1"/>
</dbReference>
<evidence type="ECO:0000256" key="6">
    <source>
        <dbReference type="ARBA" id="ARBA00023002"/>
    </source>
</evidence>
<dbReference type="GO" id="GO:0008270">
    <property type="term" value="F:zinc ion binding"/>
    <property type="evidence" value="ECO:0007669"/>
    <property type="project" value="UniProtKB-UniRule"/>
</dbReference>
<dbReference type="GO" id="GO:0005737">
    <property type="term" value="C:cytoplasm"/>
    <property type="evidence" value="ECO:0007669"/>
    <property type="project" value="TreeGrafter"/>
</dbReference>
<dbReference type="InterPro" id="IPR011057">
    <property type="entry name" value="Mss4-like_sf"/>
</dbReference>
<feature type="binding site" evidence="9">
    <location>
        <position position="109"/>
    </location>
    <ligand>
        <name>Zn(2+)</name>
        <dbReference type="ChEBI" id="CHEBI:29105"/>
    </ligand>
</feature>
<dbReference type="Gene3D" id="2.170.150.20">
    <property type="entry name" value="Peptide methionine sulfoxide reductase"/>
    <property type="match status" value="1"/>
</dbReference>
<evidence type="ECO:0000256" key="7">
    <source>
        <dbReference type="ARBA" id="ARBA00048488"/>
    </source>
</evidence>
<dbReference type="InterPro" id="IPR002579">
    <property type="entry name" value="Met_Sox_Rdtase_MsrB_dom"/>
</dbReference>
<dbReference type="HAMAP" id="MF_01400">
    <property type="entry name" value="MsrB"/>
    <property type="match status" value="1"/>
</dbReference>
<feature type="active site" description="Nucleophile" evidence="9">
    <location>
        <position position="129"/>
    </location>
</feature>
<dbReference type="GO" id="GO:0006979">
    <property type="term" value="P:response to oxidative stress"/>
    <property type="evidence" value="ECO:0007669"/>
    <property type="project" value="InterPro"/>
</dbReference>
<evidence type="ECO:0000256" key="8">
    <source>
        <dbReference type="ARBA" id="ARBA00075819"/>
    </source>
</evidence>
<accession>A0A839EZ00</accession>
<dbReference type="Proteomes" id="UP000550401">
    <property type="component" value="Unassembled WGS sequence"/>
</dbReference>
<feature type="binding site" evidence="9">
    <location>
        <position position="57"/>
    </location>
    <ligand>
        <name>Zn(2+)</name>
        <dbReference type="ChEBI" id="CHEBI:29105"/>
    </ligand>
</feature>
<dbReference type="NCBIfam" id="TIGR00357">
    <property type="entry name" value="peptide-methionine (R)-S-oxide reductase MsrB"/>
    <property type="match status" value="1"/>
</dbReference>
<evidence type="ECO:0000313" key="11">
    <source>
        <dbReference type="EMBL" id="MBA8887576.1"/>
    </source>
</evidence>
<dbReference type="PROSITE" id="PS51790">
    <property type="entry name" value="MSRB"/>
    <property type="match status" value="1"/>
</dbReference>
<evidence type="ECO:0000256" key="9">
    <source>
        <dbReference type="HAMAP-Rule" id="MF_01400"/>
    </source>
</evidence>
<feature type="binding site" evidence="9">
    <location>
        <position position="60"/>
    </location>
    <ligand>
        <name>Zn(2+)</name>
        <dbReference type="ChEBI" id="CHEBI:29105"/>
    </ligand>
</feature>
<dbReference type="FunFam" id="2.170.150.20:FF:000001">
    <property type="entry name" value="Peptide methionine sulfoxide reductase MsrB"/>
    <property type="match status" value="1"/>
</dbReference>
<evidence type="ECO:0000259" key="10">
    <source>
        <dbReference type="PROSITE" id="PS51790"/>
    </source>
</evidence>
<dbReference type="InterPro" id="IPR028427">
    <property type="entry name" value="Met_Sox_Rdtase_MsrB"/>
</dbReference>
<evidence type="ECO:0000256" key="2">
    <source>
        <dbReference type="ARBA" id="ARBA00012499"/>
    </source>
</evidence>
<keyword evidence="6 9" id="KW-0560">Oxidoreductase</keyword>
<organism evidence="11 12">
    <name type="scientific">Dokdonella fugitiva</name>
    <dbReference type="NCBI Taxonomy" id="328517"/>
    <lineage>
        <taxon>Bacteria</taxon>
        <taxon>Pseudomonadati</taxon>
        <taxon>Pseudomonadota</taxon>
        <taxon>Gammaproteobacteria</taxon>
        <taxon>Lysobacterales</taxon>
        <taxon>Rhodanobacteraceae</taxon>
        <taxon>Dokdonella</taxon>
    </lineage>
</organism>
<comment type="similarity">
    <text evidence="1 9">Belongs to the MsrB Met sulfoxide reductase family.</text>
</comment>
<evidence type="ECO:0000256" key="3">
    <source>
        <dbReference type="ARBA" id="ARBA00021130"/>
    </source>
</evidence>
<protein>
    <recommendedName>
        <fullName evidence="3 9">Peptide methionine sulfoxide reductase MsrB</fullName>
        <ecNumber evidence="2 9">1.8.4.12</ecNumber>
    </recommendedName>
    <alternativeName>
        <fullName evidence="8 9">Peptide-methionine (R)-S-oxide reductase</fullName>
    </alternativeName>
</protein>
<keyword evidence="4 9" id="KW-0479">Metal-binding</keyword>
<evidence type="ECO:0000313" key="12">
    <source>
        <dbReference type="Proteomes" id="UP000550401"/>
    </source>
</evidence>
<name>A0A839EZ00_9GAMM</name>
<evidence type="ECO:0000256" key="4">
    <source>
        <dbReference type="ARBA" id="ARBA00022723"/>
    </source>
</evidence>
<comment type="catalytic activity">
    <reaction evidence="7 9">
        <text>L-methionyl-[protein] + [thioredoxin]-disulfide + H2O = L-methionyl-(R)-S-oxide-[protein] + [thioredoxin]-dithiol</text>
        <dbReference type="Rhea" id="RHEA:24164"/>
        <dbReference type="Rhea" id="RHEA-COMP:10698"/>
        <dbReference type="Rhea" id="RHEA-COMP:10700"/>
        <dbReference type="Rhea" id="RHEA-COMP:12313"/>
        <dbReference type="Rhea" id="RHEA-COMP:12314"/>
        <dbReference type="ChEBI" id="CHEBI:15377"/>
        <dbReference type="ChEBI" id="CHEBI:16044"/>
        <dbReference type="ChEBI" id="CHEBI:29950"/>
        <dbReference type="ChEBI" id="CHEBI:45764"/>
        <dbReference type="ChEBI" id="CHEBI:50058"/>
        <dbReference type="EC" id="1.8.4.12"/>
    </reaction>
</comment>
<comment type="caution">
    <text evidence="11">The sequence shown here is derived from an EMBL/GenBank/DDBJ whole genome shotgun (WGS) entry which is preliminary data.</text>
</comment>
<gene>
    <name evidence="9" type="primary">msrB</name>
    <name evidence="11" type="ORF">FHW12_001790</name>
</gene>
<proteinExistence type="inferred from homology"/>
<dbReference type="EC" id="1.8.4.12" evidence="2 9"/>
<comment type="cofactor">
    <cofactor evidence="9">
        <name>Zn(2+)</name>
        <dbReference type="ChEBI" id="CHEBI:29105"/>
    </cofactor>
    <text evidence="9">Binds 1 zinc ion per subunit. The zinc ion is important for the structural integrity of the protein.</text>
</comment>
<dbReference type="GO" id="GO:0030091">
    <property type="term" value="P:protein repair"/>
    <property type="evidence" value="ECO:0007669"/>
    <property type="project" value="InterPro"/>
</dbReference>
<dbReference type="Pfam" id="PF01641">
    <property type="entry name" value="SelR"/>
    <property type="match status" value="1"/>
</dbReference>
<feature type="binding site" evidence="9">
    <location>
        <position position="106"/>
    </location>
    <ligand>
        <name>Zn(2+)</name>
        <dbReference type="ChEBI" id="CHEBI:29105"/>
    </ligand>
</feature>
<evidence type="ECO:0000256" key="1">
    <source>
        <dbReference type="ARBA" id="ARBA00007174"/>
    </source>
</evidence>
<evidence type="ECO:0000256" key="5">
    <source>
        <dbReference type="ARBA" id="ARBA00022833"/>
    </source>
</evidence>
<dbReference type="GO" id="GO:0033743">
    <property type="term" value="F:peptide-methionine (R)-S-oxide reductase activity"/>
    <property type="evidence" value="ECO:0007669"/>
    <property type="project" value="UniProtKB-UniRule"/>
</dbReference>
<dbReference type="PANTHER" id="PTHR10173:SF52">
    <property type="entry name" value="METHIONINE-R-SULFOXIDE REDUCTASE B1"/>
    <property type="match status" value="1"/>
</dbReference>
<dbReference type="AlphaFoldDB" id="A0A839EZ00"/>
<dbReference type="SUPFAM" id="SSF51316">
    <property type="entry name" value="Mss4-like"/>
    <property type="match status" value="1"/>
</dbReference>
<sequence length="140" mass="15372">MTTSASGYDLTPIAADERDKLAARLTPEERYVLFDHGTERPFCGGLLHEHGEGVFACRLCGLPLFRSVAKFESGTGWPSFYAPFDPAHVREIRDASHGMVRTEIRCARCDSHLGHVFPDGPPPTGNRYCMNSAALEFASA</sequence>
<keyword evidence="5 9" id="KW-0862">Zinc</keyword>
<reference evidence="11 12" key="1">
    <citation type="submission" date="2020-07" db="EMBL/GenBank/DDBJ databases">
        <title>Genomic Encyclopedia of Type Strains, Phase IV (KMG-V): Genome sequencing to study the core and pangenomes of soil and plant-associated prokaryotes.</title>
        <authorList>
            <person name="Whitman W."/>
        </authorList>
    </citation>
    <scope>NUCLEOTIDE SEQUENCE [LARGE SCALE GENOMIC DNA]</scope>
    <source>
        <strain evidence="11 12">RH2WT43</strain>
    </source>
</reference>
<feature type="domain" description="MsrB" evidence="10">
    <location>
        <begin position="18"/>
        <end position="140"/>
    </location>
</feature>
<dbReference type="EMBL" id="JACGXL010000002">
    <property type="protein sequence ID" value="MBA8887576.1"/>
    <property type="molecule type" value="Genomic_DNA"/>
</dbReference>
<keyword evidence="12" id="KW-1185">Reference proteome</keyword>